<accession>A0A392VDH4</accession>
<evidence type="ECO:0000256" key="1">
    <source>
        <dbReference type="PROSITE-ProRule" id="PRU00047"/>
    </source>
</evidence>
<dbReference type="InterPro" id="IPR001878">
    <property type="entry name" value="Znf_CCHC"/>
</dbReference>
<feature type="non-terminal residue" evidence="3">
    <location>
        <position position="1"/>
    </location>
</feature>
<comment type="caution">
    <text evidence="3">The sequence shown here is derived from an EMBL/GenBank/DDBJ whole genome shotgun (WGS) entry which is preliminary data.</text>
</comment>
<dbReference type="PROSITE" id="PS50158">
    <property type="entry name" value="ZF_CCHC"/>
    <property type="match status" value="1"/>
</dbReference>
<sequence>ATVISYSSAMKFDIEDVLIQSGLHKACWKCGKSGHVKRSSPGGAVYEKDSEASASNVSLILGDDIDLI</sequence>
<keyword evidence="1" id="KW-0862">Zinc</keyword>
<evidence type="ECO:0000313" key="3">
    <source>
        <dbReference type="EMBL" id="MCI85339.1"/>
    </source>
</evidence>
<proteinExistence type="predicted"/>
<name>A0A392VDH4_9FABA</name>
<dbReference type="GO" id="GO:0008270">
    <property type="term" value="F:zinc ion binding"/>
    <property type="evidence" value="ECO:0007669"/>
    <property type="project" value="UniProtKB-KW"/>
</dbReference>
<organism evidence="3 4">
    <name type="scientific">Trifolium medium</name>
    <dbReference type="NCBI Taxonomy" id="97028"/>
    <lineage>
        <taxon>Eukaryota</taxon>
        <taxon>Viridiplantae</taxon>
        <taxon>Streptophyta</taxon>
        <taxon>Embryophyta</taxon>
        <taxon>Tracheophyta</taxon>
        <taxon>Spermatophyta</taxon>
        <taxon>Magnoliopsida</taxon>
        <taxon>eudicotyledons</taxon>
        <taxon>Gunneridae</taxon>
        <taxon>Pentapetalae</taxon>
        <taxon>rosids</taxon>
        <taxon>fabids</taxon>
        <taxon>Fabales</taxon>
        <taxon>Fabaceae</taxon>
        <taxon>Papilionoideae</taxon>
        <taxon>50 kb inversion clade</taxon>
        <taxon>NPAAA clade</taxon>
        <taxon>Hologalegina</taxon>
        <taxon>IRL clade</taxon>
        <taxon>Trifolieae</taxon>
        <taxon>Trifolium</taxon>
    </lineage>
</organism>
<keyword evidence="4" id="KW-1185">Reference proteome</keyword>
<keyword evidence="1" id="KW-0479">Metal-binding</keyword>
<dbReference type="EMBL" id="LXQA011113038">
    <property type="protein sequence ID" value="MCI85339.1"/>
    <property type="molecule type" value="Genomic_DNA"/>
</dbReference>
<evidence type="ECO:0000313" key="4">
    <source>
        <dbReference type="Proteomes" id="UP000265520"/>
    </source>
</evidence>
<keyword evidence="1" id="KW-0863">Zinc-finger</keyword>
<feature type="domain" description="CCHC-type" evidence="2">
    <location>
        <begin position="27"/>
        <end position="41"/>
    </location>
</feature>
<protein>
    <submittedName>
        <fullName evidence="3">F-box/kelch-repeat protein</fullName>
    </submittedName>
</protein>
<reference evidence="3 4" key="1">
    <citation type="journal article" date="2018" name="Front. Plant Sci.">
        <title>Red Clover (Trifolium pratense) and Zigzag Clover (T. medium) - A Picture of Genomic Similarities and Differences.</title>
        <authorList>
            <person name="Dluhosova J."/>
            <person name="Istvanek J."/>
            <person name="Nedelnik J."/>
            <person name="Repkova J."/>
        </authorList>
    </citation>
    <scope>NUCLEOTIDE SEQUENCE [LARGE SCALE GENOMIC DNA]</scope>
    <source>
        <strain evidence="4">cv. 10/8</strain>
        <tissue evidence="3">Leaf</tissue>
    </source>
</reference>
<dbReference type="GO" id="GO:0003676">
    <property type="term" value="F:nucleic acid binding"/>
    <property type="evidence" value="ECO:0007669"/>
    <property type="project" value="InterPro"/>
</dbReference>
<dbReference type="AlphaFoldDB" id="A0A392VDH4"/>
<evidence type="ECO:0000259" key="2">
    <source>
        <dbReference type="PROSITE" id="PS50158"/>
    </source>
</evidence>
<dbReference type="Proteomes" id="UP000265520">
    <property type="component" value="Unassembled WGS sequence"/>
</dbReference>